<comment type="pathway">
    <text evidence="1">Lipid metabolism.</text>
</comment>
<sequence>MSEDILYDQSHIGFLEELWGEGFLSPGGPEEVERVLDGVDLAGAQVLDIGCGSGAIAVLMVRDHGAAHVTGIDVEEPVCAAARARADAAGLAGKITIDKVTPGPFPYADHSFDVVFSKDSIIHIPDKEALAAEVFRVLKPGGIFAASDWLRAHDGAPSPEMAHYIALEALDFAMASPARYRAALTAAGFVDVALLDRSPWYSQVAAAELEELSGPRRATWEARHGAEFIAHQIETWTAMVPVLRSGEHCPHHIRGRKPS</sequence>
<dbReference type="AlphaFoldDB" id="A0A0A0HHR4"/>
<dbReference type="InterPro" id="IPR029063">
    <property type="entry name" value="SAM-dependent_MTases_sf"/>
</dbReference>
<dbReference type="GO" id="GO:0000234">
    <property type="term" value="F:phosphoethanolamine N-methyltransferase activity"/>
    <property type="evidence" value="ECO:0007669"/>
    <property type="project" value="UniProtKB-EC"/>
</dbReference>
<name>A0A0A0HHR4_9RHOB</name>
<keyword evidence="3" id="KW-0808">Transferase</keyword>
<evidence type="ECO:0000256" key="3">
    <source>
        <dbReference type="ARBA" id="ARBA00022679"/>
    </source>
</evidence>
<reference evidence="7 8" key="1">
    <citation type="submission" date="2013-01" db="EMBL/GenBank/DDBJ databases">
        <authorList>
            <person name="Fiebig A."/>
            <person name="Goeker M."/>
            <person name="Klenk H.-P.P."/>
        </authorList>
    </citation>
    <scope>NUCLEOTIDE SEQUENCE [LARGE SCALE GENOMIC DNA]</scope>
    <source>
        <strain evidence="7 8">DSM 17069</strain>
    </source>
</reference>
<gene>
    <name evidence="7" type="ORF">rosmuc_02978</name>
</gene>
<dbReference type="HOGENOM" id="CLU_039068_7_1_5"/>
<evidence type="ECO:0000313" key="7">
    <source>
        <dbReference type="EMBL" id="KGM86685.1"/>
    </source>
</evidence>
<accession>A0A0A0HHR4</accession>
<proteinExistence type="predicted"/>
<dbReference type="PATRIC" id="fig|1288298.3.peg.2991"/>
<dbReference type="GO" id="GO:0032259">
    <property type="term" value="P:methylation"/>
    <property type="evidence" value="ECO:0007669"/>
    <property type="project" value="UniProtKB-KW"/>
</dbReference>
<dbReference type="STRING" id="215743.ROSMUCSMR3_03623"/>
<organism evidence="7 8">
    <name type="scientific">Roseovarius mucosus DSM 17069</name>
    <dbReference type="NCBI Taxonomy" id="1288298"/>
    <lineage>
        <taxon>Bacteria</taxon>
        <taxon>Pseudomonadati</taxon>
        <taxon>Pseudomonadota</taxon>
        <taxon>Alphaproteobacteria</taxon>
        <taxon>Rhodobacterales</taxon>
        <taxon>Roseobacteraceae</taxon>
        <taxon>Roseovarius</taxon>
    </lineage>
</organism>
<keyword evidence="2 7" id="KW-0489">Methyltransferase</keyword>
<dbReference type="SUPFAM" id="SSF53335">
    <property type="entry name" value="S-adenosyl-L-methionine-dependent methyltransferases"/>
    <property type="match status" value="1"/>
</dbReference>
<comment type="caution">
    <text evidence="7">The sequence shown here is derived from an EMBL/GenBank/DDBJ whole genome shotgun (WGS) entry which is preliminary data.</text>
</comment>
<dbReference type="RefSeq" id="WP_037268547.1">
    <property type="nucleotide sequence ID" value="NZ_KN293975.1"/>
</dbReference>
<comment type="pathway">
    <text evidence="4">Phospholipid metabolism.</text>
</comment>
<dbReference type="PANTHER" id="PTHR44307">
    <property type="entry name" value="PHOSPHOETHANOLAMINE METHYLTRANSFERASE"/>
    <property type="match status" value="1"/>
</dbReference>
<comment type="catalytic activity">
    <reaction evidence="5">
        <text>phosphoethanolamine + S-adenosyl-L-methionine = N-methylethanolamine phosphate + S-adenosyl-L-homocysteine + H(+)</text>
        <dbReference type="Rhea" id="RHEA:20365"/>
        <dbReference type="ChEBI" id="CHEBI:15378"/>
        <dbReference type="ChEBI" id="CHEBI:57781"/>
        <dbReference type="ChEBI" id="CHEBI:57856"/>
        <dbReference type="ChEBI" id="CHEBI:58190"/>
        <dbReference type="ChEBI" id="CHEBI:59789"/>
        <dbReference type="EC" id="2.1.1.103"/>
    </reaction>
    <physiologicalReaction direction="left-to-right" evidence="5">
        <dbReference type="Rhea" id="RHEA:20366"/>
    </physiologicalReaction>
</comment>
<evidence type="ECO:0000259" key="6">
    <source>
        <dbReference type="Pfam" id="PF13649"/>
    </source>
</evidence>
<protein>
    <submittedName>
        <fullName evidence="7">Methylase involved in ubiquinone/menaquinone biosynthesis</fullName>
    </submittedName>
</protein>
<evidence type="ECO:0000256" key="5">
    <source>
        <dbReference type="ARBA" id="ARBA00047622"/>
    </source>
</evidence>
<evidence type="ECO:0000256" key="1">
    <source>
        <dbReference type="ARBA" id="ARBA00005189"/>
    </source>
</evidence>
<dbReference type="PANTHER" id="PTHR44307:SF2">
    <property type="entry name" value="PHOSPHOETHANOLAMINE METHYLTRANSFERASE ISOFORM X1"/>
    <property type="match status" value="1"/>
</dbReference>
<dbReference type="EMBL" id="AONH01000016">
    <property type="protein sequence ID" value="KGM86685.1"/>
    <property type="molecule type" value="Genomic_DNA"/>
</dbReference>
<keyword evidence="7" id="KW-0830">Ubiquinone</keyword>
<dbReference type="eggNOG" id="COG2226">
    <property type="taxonomic scope" value="Bacteria"/>
</dbReference>
<dbReference type="OrthoDB" id="9765084at2"/>
<dbReference type="Pfam" id="PF13649">
    <property type="entry name" value="Methyltransf_25"/>
    <property type="match status" value="1"/>
</dbReference>
<evidence type="ECO:0000256" key="4">
    <source>
        <dbReference type="ARBA" id="ARBA00025707"/>
    </source>
</evidence>
<dbReference type="Gene3D" id="3.40.50.150">
    <property type="entry name" value="Vaccinia Virus protein VP39"/>
    <property type="match status" value="1"/>
</dbReference>
<evidence type="ECO:0000313" key="8">
    <source>
        <dbReference type="Proteomes" id="UP000030021"/>
    </source>
</evidence>
<dbReference type="InterPro" id="IPR041698">
    <property type="entry name" value="Methyltransf_25"/>
</dbReference>
<dbReference type="CDD" id="cd02440">
    <property type="entry name" value="AdoMet_MTases"/>
    <property type="match status" value="1"/>
</dbReference>
<dbReference type="Proteomes" id="UP000030021">
    <property type="component" value="Unassembled WGS sequence"/>
</dbReference>
<feature type="domain" description="Methyltransferase" evidence="6">
    <location>
        <begin position="46"/>
        <end position="142"/>
    </location>
</feature>
<evidence type="ECO:0000256" key="2">
    <source>
        <dbReference type="ARBA" id="ARBA00022603"/>
    </source>
</evidence>